<proteinExistence type="predicted"/>
<feature type="compositionally biased region" description="Polar residues" evidence="10">
    <location>
        <begin position="242"/>
        <end position="259"/>
    </location>
</feature>
<keyword evidence="12" id="KW-1185">Reference proteome</keyword>
<keyword evidence="4 9" id="KW-0547">Nucleotide-binding</keyword>
<evidence type="ECO:0000256" key="10">
    <source>
        <dbReference type="SAM" id="MobiDB-lite"/>
    </source>
</evidence>
<dbReference type="GeneID" id="108671859"/>
<dbReference type="PANTHER" id="PTHR44329:SF285">
    <property type="entry name" value="V-MOS MOLONEY MURINE SARCOMA VIRAL ONCO HOMOLOG"/>
    <property type="match status" value="1"/>
</dbReference>
<feature type="region of interest" description="Disordered" evidence="10">
    <location>
        <begin position="242"/>
        <end position="269"/>
    </location>
</feature>
<dbReference type="GO" id="GO:0005524">
    <property type="term" value="F:ATP binding"/>
    <property type="evidence" value="ECO:0007669"/>
    <property type="project" value="UniProtKB-UniRule"/>
</dbReference>
<accession>A0A8B7NP91</accession>
<feature type="domain" description="Protein kinase" evidence="11">
    <location>
        <begin position="431"/>
        <end position="772"/>
    </location>
</feature>
<evidence type="ECO:0000256" key="2">
    <source>
        <dbReference type="ARBA" id="ARBA00022527"/>
    </source>
</evidence>
<evidence type="ECO:0000313" key="12">
    <source>
        <dbReference type="Proteomes" id="UP000694843"/>
    </source>
</evidence>
<dbReference type="AlphaFoldDB" id="A0A8B7NP91"/>
<evidence type="ECO:0000256" key="8">
    <source>
        <dbReference type="ARBA" id="ARBA00048679"/>
    </source>
</evidence>
<keyword evidence="3" id="KW-0808">Transferase</keyword>
<sequence>MSSSKWLASKRRSSLNQIEPLGHVSKLLTLRSPRPAEGLARYQSDSNLMKCRTLKIPTLNISFTSEEHFENHERKRSLPEEDGLTANSYIKDRRASCGPCLKRSYVRSPLQSSFPESSRRLSLASVEASPVHIQETSFQRRRSLCALSPVLASTPIEDSGHKKDAFFRTPSLSPCVEDDYREDKFYFSSFGKESDPFQSSSRDHRSFSQIKYTSSDELLRCQQSRLESHSIAVSNLSDSQRYSTASGLSSDENLQPNLTHSRKPSDGNLFSTVTSRKKHIIPTIEIDFASPVSVNKSQPVVHEGFSLWLVEHVQDEQQHGQLFSHDRGNPQTKLHTSGPLKNMYRSFSKFPASQARNKNSAFSSAWLNTTYGGRNKSFVNSSSIGCRSPRRVSLQPEGLPAVRASRKLSVHLPRLRAPIFSSPVERSREKRPLGVEIGKGGFGTVCLATFEGDYVAVKKIQASKTVACRDSERLALLFQQHPHLVTTVAVVEPLPGSGQVLLSRRLQGTTQSNTAEEISLEALTRSLGLHTTTGHRQSAVDRCQQYGFTNLQTSLLKSTKTFLPISATVNGSDWLWVISELCSPTNLHTLVHSTAELTIKQKLRFLGELASGVTFLHEQGFVHRDVKPANAFLTYGGTIKLGDFGCCGDLSGDMSPVIGTIAYQAPEILQGESGSEKSDVFSLGVTMWHVLHRTVPYCGIHPHVIAYNVTRTGMRPDAPWPLERNSEDTSHCKKLDLLETMLTMLARKCWHQQSSERLSTTSVCRSLAILYLTP</sequence>
<dbReference type="Gene3D" id="3.30.200.20">
    <property type="entry name" value="Phosphorylase Kinase, domain 1"/>
    <property type="match status" value="1"/>
</dbReference>
<evidence type="ECO:0000256" key="7">
    <source>
        <dbReference type="ARBA" id="ARBA00047899"/>
    </source>
</evidence>
<name>A0A8B7NP91_HYAAZ</name>
<evidence type="ECO:0000313" key="13">
    <source>
        <dbReference type="RefSeq" id="XP_018014941.1"/>
    </source>
</evidence>
<dbReference type="KEGG" id="hazt:108671859"/>
<dbReference type="InterPro" id="IPR000719">
    <property type="entry name" value="Prot_kinase_dom"/>
</dbReference>
<dbReference type="PROSITE" id="PS00107">
    <property type="entry name" value="PROTEIN_KINASE_ATP"/>
    <property type="match status" value="1"/>
</dbReference>
<dbReference type="Gene3D" id="1.10.510.10">
    <property type="entry name" value="Transferase(Phosphotransferase) domain 1"/>
    <property type="match status" value="1"/>
</dbReference>
<evidence type="ECO:0000256" key="9">
    <source>
        <dbReference type="PROSITE-ProRule" id="PRU10141"/>
    </source>
</evidence>
<evidence type="ECO:0000256" key="6">
    <source>
        <dbReference type="ARBA" id="ARBA00022840"/>
    </source>
</evidence>
<organism evidence="12 13">
    <name type="scientific">Hyalella azteca</name>
    <name type="common">Amphipod</name>
    <dbReference type="NCBI Taxonomy" id="294128"/>
    <lineage>
        <taxon>Eukaryota</taxon>
        <taxon>Metazoa</taxon>
        <taxon>Ecdysozoa</taxon>
        <taxon>Arthropoda</taxon>
        <taxon>Crustacea</taxon>
        <taxon>Multicrustacea</taxon>
        <taxon>Malacostraca</taxon>
        <taxon>Eumalacostraca</taxon>
        <taxon>Peracarida</taxon>
        <taxon>Amphipoda</taxon>
        <taxon>Senticaudata</taxon>
        <taxon>Talitrida</taxon>
        <taxon>Talitroidea</taxon>
        <taxon>Hyalellidae</taxon>
        <taxon>Hyalella</taxon>
    </lineage>
</organism>
<evidence type="ECO:0000256" key="3">
    <source>
        <dbReference type="ARBA" id="ARBA00022679"/>
    </source>
</evidence>
<protein>
    <recommendedName>
        <fullName evidence="1">non-specific serine/threonine protein kinase</fullName>
        <ecNumber evidence="1">2.7.11.1</ecNumber>
    </recommendedName>
</protein>
<dbReference type="Proteomes" id="UP000694843">
    <property type="component" value="Unplaced"/>
</dbReference>
<gene>
    <name evidence="13" type="primary">LOC108671859</name>
</gene>
<dbReference type="PROSITE" id="PS50011">
    <property type="entry name" value="PROTEIN_KINASE_DOM"/>
    <property type="match status" value="1"/>
</dbReference>
<keyword evidence="6 9" id="KW-0067">ATP-binding</keyword>
<reference evidence="13" key="1">
    <citation type="submission" date="2025-08" db="UniProtKB">
        <authorList>
            <consortium name="RefSeq"/>
        </authorList>
    </citation>
    <scope>IDENTIFICATION</scope>
    <source>
        <tissue evidence="13">Whole organism</tissue>
    </source>
</reference>
<evidence type="ECO:0000256" key="5">
    <source>
        <dbReference type="ARBA" id="ARBA00022777"/>
    </source>
</evidence>
<comment type="catalytic activity">
    <reaction evidence="8">
        <text>L-seryl-[protein] + ATP = O-phospho-L-seryl-[protein] + ADP + H(+)</text>
        <dbReference type="Rhea" id="RHEA:17989"/>
        <dbReference type="Rhea" id="RHEA-COMP:9863"/>
        <dbReference type="Rhea" id="RHEA-COMP:11604"/>
        <dbReference type="ChEBI" id="CHEBI:15378"/>
        <dbReference type="ChEBI" id="CHEBI:29999"/>
        <dbReference type="ChEBI" id="CHEBI:30616"/>
        <dbReference type="ChEBI" id="CHEBI:83421"/>
        <dbReference type="ChEBI" id="CHEBI:456216"/>
        <dbReference type="EC" id="2.7.11.1"/>
    </reaction>
</comment>
<evidence type="ECO:0000259" key="11">
    <source>
        <dbReference type="PROSITE" id="PS50011"/>
    </source>
</evidence>
<dbReference type="InterPro" id="IPR051681">
    <property type="entry name" value="Ser/Thr_Kinases-Pseudokinases"/>
</dbReference>
<dbReference type="OrthoDB" id="4062651at2759"/>
<comment type="catalytic activity">
    <reaction evidence="7">
        <text>L-threonyl-[protein] + ATP = O-phospho-L-threonyl-[protein] + ADP + H(+)</text>
        <dbReference type="Rhea" id="RHEA:46608"/>
        <dbReference type="Rhea" id="RHEA-COMP:11060"/>
        <dbReference type="Rhea" id="RHEA-COMP:11605"/>
        <dbReference type="ChEBI" id="CHEBI:15378"/>
        <dbReference type="ChEBI" id="CHEBI:30013"/>
        <dbReference type="ChEBI" id="CHEBI:30616"/>
        <dbReference type="ChEBI" id="CHEBI:61977"/>
        <dbReference type="ChEBI" id="CHEBI:456216"/>
        <dbReference type="EC" id="2.7.11.1"/>
    </reaction>
</comment>
<dbReference type="PANTHER" id="PTHR44329">
    <property type="entry name" value="SERINE/THREONINE-PROTEIN KINASE TNNI3K-RELATED"/>
    <property type="match status" value="1"/>
</dbReference>
<evidence type="ECO:0000256" key="4">
    <source>
        <dbReference type="ARBA" id="ARBA00022741"/>
    </source>
</evidence>
<feature type="binding site" evidence="9">
    <location>
        <position position="459"/>
    </location>
    <ligand>
        <name>ATP</name>
        <dbReference type="ChEBI" id="CHEBI:30616"/>
    </ligand>
</feature>
<dbReference type="GO" id="GO:0004674">
    <property type="term" value="F:protein serine/threonine kinase activity"/>
    <property type="evidence" value="ECO:0007669"/>
    <property type="project" value="UniProtKB-KW"/>
</dbReference>
<dbReference type="SUPFAM" id="SSF56112">
    <property type="entry name" value="Protein kinase-like (PK-like)"/>
    <property type="match status" value="1"/>
</dbReference>
<dbReference type="InterPro" id="IPR017441">
    <property type="entry name" value="Protein_kinase_ATP_BS"/>
</dbReference>
<dbReference type="EC" id="2.7.11.1" evidence="1"/>
<dbReference type="SMART" id="SM00220">
    <property type="entry name" value="S_TKc"/>
    <property type="match status" value="1"/>
</dbReference>
<keyword evidence="2" id="KW-0723">Serine/threonine-protein kinase</keyword>
<keyword evidence="5" id="KW-0418">Kinase</keyword>
<dbReference type="InterPro" id="IPR011009">
    <property type="entry name" value="Kinase-like_dom_sf"/>
</dbReference>
<evidence type="ECO:0000256" key="1">
    <source>
        <dbReference type="ARBA" id="ARBA00012513"/>
    </source>
</evidence>
<dbReference type="RefSeq" id="XP_018014941.1">
    <property type="nucleotide sequence ID" value="XM_018159452.2"/>
</dbReference>
<dbReference type="Pfam" id="PF00069">
    <property type="entry name" value="Pkinase"/>
    <property type="match status" value="1"/>
</dbReference>